<keyword evidence="2" id="KW-1185">Reference proteome</keyword>
<dbReference type="OrthoDB" id="6427812at2759"/>
<dbReference type="AlphaFoldDB" id="A0A9J6FJG8"/>
<dbReference type="PANTHER" id="PTHR23185:SF0">
    <property type="entry name" value="PROTEIN VIRILIZER HOMOLOG"/>
    <property type="match status" value="1"/>
</dbReference>
<dbReference type="EMBL" id="JABSTR010000001">
    <property type="protein sequence ID" value="KAH9362044.1"/>
    <property type="molecule type" value="Genomic_DNA"/>
</dbReference>
<accession>A0A9J6FJG8</accession>
<protein>
    <submittedName>
        <fullName evidence="1">Uncharacterized protein</fullName>
    </submittedName>
</protein>
<dbReference type="InterPro" id="IPR026736">
    <property type="entry name" value="Virilizer"/>
</dbReference>
<dbReference type="VEuPathDB" id="VectorBase:HLOH_060288"/>
<reference evidence="1 2" key="1">
    <citation type="journal article" date="2020" name="Cell">
        <title>Large-Scale Comparative Analyses of Tick Genomes Elucidate Their Genetic Diversity and Vector Capacities.</title>
        <authorList>
            <consortium name="Tick Genome and Microbiome Consortium (TIGMIC)"/>
            <person name="Jia N."/>
            <person name="Wang J."/>
            <person name="Shi W."/>
            <person name="Du L."/>
            <person name="Sun Y."/>
            <person name="Zhan W."/>
            <person name="Jiang J.F."/>
            <person name="Wang Q."/>
            <person name="Zhang B."/>
            <person name="Ji P."/>
            <person name="Bell-Sakyi L."/>
            <person name="Cui X.M."/>
            <person name="Yuan T.T."/>
            <person name="Jiang B.G."/>
            <person name="Yang W.F."/>
            <person name="Lam T.T."/>
            <person name="Chang Q.C."/>
            <person name="Ding S.J."/>
            <person name="Wang X.J."/>
            <person name="Zhu J.G."/>
            <person name="Ruan X.D."/>
            <person name="Zhao L."/>
            <person name="Wei J.T."/>
            <person name="Ye R.Z."/>
            <person name="Que T.C."/>
            <person name="Du C.H."/>
            <person name="Zhou Y.H."/>
            <person name="Cheng J.X."/>
            <person name="Dai P.F."/>
            <person name="Guo W.B."/>
            <person name="Han X.H."/>
            <person name="Huang E.J."/>
            <person name="Li L.F."/>
            <person name="Wei W."/>
            <person name="Gao Y.C."/>
            <person name="Liu J.Z."/>
            <person name="Shao H.Z."/>
            <person name="Wang X."/>
            <person name="Wang C.C."/>
            <person name="Yang T.C."/>
            <person name="Huo Q.B."/>
            <person name="Li W."/>
            <person name="Chen H.Y."/>
            <person name="Chen S.E."/>
            <person name="Zhou L.G."/>
            <person name="Ni X.B."/>
            <person name="Tian J.H."/>
            <person name="Sheng Y."/>
            <person name="Liu T."/>
            <person name="Pan Y.S."/>
            <person name="Xia L.Y."/>
            <person name="Li J."/>
            <person name="Zhao F."/>
            <person name="Cao W.C."/>
        </authorList>
    </citation>
    <scope>NUCLEOTIDE SEQUENCE [LARGE SCALE GENOMIC DNA]</scope>
    <source>
        <strain evidence="1">HaeL-2018</strain>
    </source>
</reference>
<evidence type="ECO:0000313" key="1">
    <source>
        <dbReference type="EMBL" id="KAH9362044.1"/>
    </source>
</evidence>
<comment type="caution">
    <text evidence="1">The sequence shown here is derived from an EMBL/GenBank/DDBJ whole genome shotgun (WGS) entry which is preliminary data.</text>
</comment>
<name>A0A9J6FJG8_HAELO</name>
<proteinExistence type="predicted"/>
<dbReference type="GO" id="GO:0036396">
    <property type="term" value="C:RNA N6-methyladenosine methyltransferase complex"/>
    <property type="evidence" value="ECO:0007669"/>
    <property type="project" value="TreeGrafter"/>
</dbReference>
<dbReference type="GO" id="GO:0003723">
    <property type="term" value="F:RNA binding"/>
    <property type="evidence" value="ECO:0007669"/>
    <property type="project" value="TreeGrafter"/>
</dbReference>
<sequence>MVSEVLKFLMRGPCTFLTGLTVFSELLPLPLPLQIREPLRAEDLSKVVNSRKLWSAHLHSLSSEIQEIVGTLSYSTCPSVQQLLRRVCVQLSDLAAPSASVVARAVMDALYGSLVHPCYGSSMAGEVVRPLTPQNWPPTPGTLSLLDQIAFMLTHAPFKMAMLHAIKSGGKYLDLFNYMLTLFNLSSDEPTHIQIQDCILLVNALPSKDLLNTICSSLVQHLTNSAHSYTTVLLALRILIMLTEHDFGFYAVKTALDKEELSLWFLFERLSTSFSKDSSDFLSTLSASVELVRTLGSVEGGIVCLGPLRTLRLSAAEVAAHLAWGRRQDKEPHPLLRLEKMLVVCPLLACPCLPCVRFFLRHLAGTKKKERESHHWPQVVVDLVSLVECTLPEFNLKSELEKLVLPGNEGVDGSKSSL</sequence>
<organism evidence="1 2">
    <name type="scientific">Haemaphysalis longicornis</name>
    <name type="common">Bush tick</name>
    <dbReference type="NCBI Taxonomy" id="44386"/>
    <lineage>
        <taxon>Eukaryota</taxon>
        <taxon>Metazoa</taxon>
        <taxon>Ecdysozoa</taxon>
        <taxon>Arthropoda</taxon>
        <taxon>Chelicerata</taxon>
        <taxon>Arachnida</taxon>
        <taxon>Acari</taxon>
        <taxon>Parasitiformes</taxon>
        <taxon>Ixodida</taxon>
        <taxon>Ixodoidea</taxon>
        <taxon>Ixodidae</taxon>
        <taxon>Haemaphysalinae</taxon>
        <taxon>Haemaphysalis</taxon>
    </lineage>
</organism>
<gene>
    <name evidence="1" type="ORF">HPB48_014983</name>
</gene>
<evidence type="ECO:0000313" key="2">
    <source>
        <dbReference type="Proteomes" id="UP000821853"/>
    </source>
</evidence>
<dbReference type="Proteomes" id="UP000821853">
    <property type="component" value="Chromosome 1"/>
</dbReference>
<dbReference type="PANTHER" id="PTHR23185">
    <property type="entry name" value="PROTEIN VIRILIZER HOMOLOG"/>
    <property type="match status" value="1"/>
</dbReference>